<evidence type="ECO:0000256" key="1">
    <source>
        <dbReference type="ARBA" id="ARBA00004123"/>
    </source>
</evidence>
<dbReference type="Pfam" id="PF00076">
    <property type="entry name" value="RRM_1"/>
    <property type="match status" value="1"/>
</dbReference>
<dbReference type="Gene3D" id="3.30.70.330">
    <property type="match status" value="1"/>
</dbReference>
<dbReference type="PROSITE" id="PS50102">
    <property type="entry name" value="RRM"/>
    <property type="match status" value="1"/>
</dbReference>
<dbReference type="Gene3D" id="1.10.20.70">
    <property type="entry name" value="Transcription termination and cleavage factor, C-terminal domain"/>
    <property type="match status" value="1"/>
</dbReference>
<dbReference type="GO" id="GO:0003729">
    <property type="term" value="F:mRNA binding"/>
    <property type="evidence" value="ECO:0007669"/>
    <property type="project" value="TreeGrafter"/>
</dbReference>
<dbReference type="AlphaFoldDB" id="A0A3N4KDX9"/>
<keyword evidence="7" id="KW-1185">Reference proteome</keyword>
<feature type="region of interest" description="Disordered" evidence="4">
    <location>
        <begin position="207"/>
        <end position="245"/>
    </location>
</feature>
<dbReference type="Pfam" id="PF14304">
    <property type="entry name" value="CSTF_C"/>
    <property type="match status" value="1"/>
</dbReference>
<evidence type="ECO:0000259" key="5">
    <source>
        <dbReference type="PROSITE" id="PS50102"/>
    </source>
</evidence>
<dbReference type="GO" id="GO:0031124">
    <property type="term" value="P:mRNA 3'-end processing"/>
    <property type="evidence" value="ECO:0007669"/>
    <property type="project" value="InterPro"/>
</dbReference>
<proteinExistence type="predicted"/>
<dbReference type="FunCoup" id="A0A3N4KDX9">
    <property type="interactions" value="103"/>
</dbReference>
<dbReference type="PANTHER" id="PTHR45735">
    <property type="entry name" value="CLEAVAGE STIMULATION FACTOR SUBUNIT 2"/>
    <property type="match status" value="1"/>
</dbReference>
<dbReference type="InterPro" id="IPR012677">
    <property type="entry name" value="Nucleotide-bd_a/b_plait_sf"/>
</dbReference>
<evidence type="ECO:0000313" key="7">
    <source>
        <dbReference type="Proteomes" id="UP000277580"/>
    </source>
</evidence>
<feature type="domain" description="RRM" evidence="5">
    <location>
        <begin position="1"/>
        <end position="79"/>
    </location>
</feature>
<dbReference type="CDD" id="cd12398">
    <property type="entry name" value="RRM_CSTF2_RNA15_like"/>
    <property type="match status" value="1"/>
</dbReference>
<dbReference type="InterPro" id="IPR026896">
    <property type="entry name" value="CSTF_C"/>
</dbReference>
<dbReference type="InParanoid" id="A0A3N4KDX9"/>
<protein>
    <recommendedName>
        <fullName evidence="5">RRM domain-containing protein</fullName>
    </recommendedName>
</protein>
<feature type="compositionally biased region" description="Low complexity" evidence="4">
    <location>
        <begin position="207"/>
        <end position="227"/>
    </location>
</feature>
<dbReference type="OrthoDB" id="272703at2759"/>
<feature type="non-terminal residue" evidence="6">
    <location>
        <position position="1"/>
    </location>
</feature>
<accession>A0A3N4KDX9</accession>
<dbReference type="GO" id="GO:0005847">
    <property type="term" value="C:mRNA cleavage and polyadenylation specificity factor complex"/>
    <property type="evidence" value="ECO:0007669"/>
    <property type="project" value="TreeGrafter"/>
</dbReference>
<keyword evidence="3" id="KW-0694">RNA-binding</keyword>
<dbReference type="PANTHER" id="PTHR45735:SF2">
    <property type="entry name" value="CLEAVAGE STIMULATION FACTOR SUBUNIT 2"/>
    <property type="match status" value="1"/>
</dbReference>
<evidence type="ECO:0000256" key="3">
    <source>
        <dbReference type="PROSITE-ProRule" id="PRU00176"/>
    </source>
</evidence>
<dbReference type="EMBL" id="ML119160">
    <property type="protein sequence ID" value="RPB08690.1"/>
    <property type="molecule type" value="Genomic_DNA"/>
</dbReference>
<dbReference type="InterPro" id="IPR035979">
    <property type="entry name" value="RBD_domain_sf"/>
</dbReference>
<dbReference type="InterPro" id="IPR000504">
    <property type="entry name" value="RRM_dom"/>
</dbReference>
<sequence>IVFVGNIPYEGLAETQLTEIFKSVGRVVCFRMVYDRETGRSKGYGFAEYIDAETAASAVRNLDGYDVMGRKLRVDYSSQGYHAHRFGPNLTHITLASPASESAPSPSAALAAFIGSLPQGVDNHPNLSTTDSISKTLSQIPAPQLLLALGQMKDLIATDPVKAAETLRYCPQLAHALFQAMVLMNLVKPEVVSQVLEATAIPPPAAAATATTHAPDHSPAAAGILQRPRPRPQLPLPTPHEHEPLRIPRKAALLQRVKMLTQEEIARLPAEQAKQVVMLRQRLLA</sequence>
<evidence type="ECO:0000313" key="6">
    <source>
        <dbReference type="EMBL" id="RPB08690.1"/>
    </source>
</evidence>
<evidence type="ECO:0000256" key="2">
    <source>
        <dbReference type="ARBA" id="ARBA00023242"/>
    </source>
</evidence>
<dbReference type="SMART" id="SM00360">
    <property type="entry name" value="RRM"/>
    <property type="match status" value="1"/>
</dbReference>
<organism evidence="6 7">
    <name type="scientific">Morchella conica CCBAS932</name>
    <dbReference type="NCBI Taxonomy" id="1392247"/>
    <lineage>
        <taxon>Eukaryota</taxon>
        <taxon>Fungi</taxon>
        <taxon>Dikarya</taxon>
        <taxon>Ascomycota</taxon>
        <taxon>Pezizomycotina</taxon>
        <taxon>Pezizomycetes</taxon>
        <taxon>Pezizales</taxon>
        <taxon>Morchellaceae</taxon>
        <taxon>Morchella</taxon>
    </lineage>
</organism>
<dbReference type="Proteomes" id="UP000277580">
    <property type="component" value="Unassembled WGS sequence"/>
</dbReference>
<dbReference type="InterPro" id="IPR038192">
    <property type="entry name" value="CSTF_C_sf"/>
</dbReference>
<comment type="subcellular location">
    <subcellularLocation>
        <location evidence="1">Nucleus</location>
    </subcellularLocation>
</comment>
<gene>
    <name evidence="6" type="ORF">P167DRAFT_470307</name>
</gene>
<evidence type="ECO:0000256" key="4">
    <source>
        <dbReference type="SAM" id="MobiDB-lite"/>
    </source>
</evidence>
<keyword evidence="2" id="KW-0539">Nucleus</keyword>
<dbReference type="SUPFAM" id="SSF54928">
    <property type="entry name" value="RNA-binding domain, RBD"/>
    <property type="match status" value="1"/>
</dbReference>
<dbReference type="InterPro" id="IPR025742">
    <property type="entry name" value="CSTF2_hinge"/>
</dbReference>
<feature type="non-terminal residue" evidence="6">
    <location>
        <position position="285"/>
    </location>
</feature>
<name>A0A3N4KDX9_9PEZI</name>
<dbReference type="Gene3D" id="1.25.40.630">
    <property type="match status" value="1"/>
</dbReference>
<dbReference type="Pfam" id="PF14327">
    <property type="entry name" value="CSTF2_hinge"/>
    <property type="match status" value="1"/>
</dbReference>
<dbReference type="STRING" id="1392247.A0A3N4KDX9"/>
<reference evidence="6 7" key="1">
    <citation type="journal article" date="2018" name="Nat. Ecol. Evol.">
        <title>Pezizomycetes genomes reveal the molecular basis of ectomycorrhizal truffle lifestyle.</title>
        <authorList>
            <person name="Murat C."/>
            <person name="Payen T."/>
            <person name="Noel B."/>
            <person name="Kuo A."/>
            <person name="Morin E."/>
            <person name="Chen J."/>
            <person name="Kohler A."/>
            <person name="Krizsan K."/>
            <person name="Balestrini R."/>
            <person name="Da Silva C."/>
            <person name="Montanini B."/>
            <person name="Hainaut M."/>
            <person name="Levati E."/>
            <person name="Barry K.W."/>
            <person name="Belfiori B."/>
            <person name="Cichocki N."/>
            <person name="Clum A."/>
            <person name="Dockter R.B."/>
            <person name="Fauchery L."/>
            <person name="Guy J."/>
            <person name="Iotti M."/>
            <person name="Le Tacon F."/>
            <person name="Lindquist E.A."/>
            <person name="Lipzen A."/>
            <person name="Malagnac F."/>
            <person name="Mello A."/>
            <person name="Molinier V."/>
            <person name="Miyauchi S."/>
            <person name="Poulain J."/>
            <person name="Riccioni C."/>
            <person name="Rubini A."/>
            <person name="Sitrit Y."/>
            <person name="Splivallo R."/>
            <person name="Traeger S."/>
            <person name="Wang M."/>
            <person name="Zifcakova L."/>
            <person name="Wipf D."/>
            <person name="Zambonelli A."/>
            <person name="Paolocci F."/>
            <person name="Nowrousian M."/>
            <person name="Ottonello S."/>
            <person name="Baldrian P."/>
            <person name="Spatafora J.W."/>
            <person name="Henrissat B."/>
            <person name="Nagy L.G."/>
            <person name="Aury J.M."/>
            <person name="Wincker P."/>
            <person name="Grigoriev I.V."/>
            <person name="Bonfante P."/>
            <person name="Martin F.M."/>
        </authorList>
    </citation>
    <scope>NUCLEOTIDE SEQUENCE [LARGE SCALE GENOMIC DNA]</scope>
    <source>
        <strain evidence="6 7">CCBAS932</strain>
    </source>
</reference>